<comment type="caution">
    <text evidence="1">The sequence shown here is derived from an EMBL/GenBank/DDBJ whole genome shotgun (WGS) entry which is preliminary data.</text>
</comment>
<evidence type="ECO:0000313" key="1">
    <source>
        <dbReference type="EMBL" id="RIY38992.1"/>
    </source>
</evidence>
<dbReference type="RefSeq" id="WP_222987676.1">
    <property type="nucleotide sequence ID" value="NZ_NRJG01000045.1"/>
</dbReference>
<dbReference type="AlphaFoldDB" id="A0A3A1YLG2"/>
<reference evidence="1 2" key="1">
    <citation type="submission" date="2017-08" db="EMBL/GenBank/DDBJ databases">
        <title>Reclassification of Bisgaard taxon 37 and 44.</title>
        <authorList>
            <person name="Christensen H."/>
        </authorList>
    </citation>
    <scope>NUCLEOTIDE SEQUENCE [LARGE SCALE GENOMIC DNA]</scope>
    <source>
        <strain evidence="1 2">111</strain>
    </source>
</reference>
<keyword evidence="2" id="KW-1185">Reference proteome</keyword>
<feature type="non-terminal residue" evidence="1">
    <location>
        <position position="1"/>
    </location>
</feature>
<accession>A0A3A1YLG2</accession>
<name>A0A3A1YLG2_9GAMM</name>
<evidence type="ECO:0000313" key="2">
    <source>
        <dbReference type="Proteomes" id="UP000265916"/>
    </source>
</evidence>
<protein>
    <submittedName>
        <fullName evidence="1">Uncharacterized protein</fullName>
    </submittedName>
</protein>
<gene>
    <name evidence="1" type="ORF">CKF58_03000</name>
</gene>
<dbReference type="EMBL" id="NRJG01000045">
    <property type="protein sequence ID" value="RIY38992.1"/>
    <property type="molecule type" value="Genomic_DNA"/>
</dbReference>
<sequence length="469" mass="54605">YNPRVVDEFLQTHLQYNNLLLTELGNLGISIAIALLAEKWNKDRFLGNKPNYWYNYGYCIGGPIAYGYSDWVYHNAIKLNIEKLFLVARDCYTFRPIIAKIGELRGKVLLDDYVYIPRSIYYRFAMLEQDEFTDLKQAQMTFNLLSQYALSDELNTAITKAKNDLTLANKVFAGYKQEIREIINNYADKYRSYITEKLQPISQEKVGVVDVTAGTYKAQKVIKRLLGQQVNVLGFYYANIYLLEFSIMPHLNYAREGLDRTKFLDKRNVMGPNWDMFEHTCSAPHLTATEVTFDQHNKAQVTFAHKDEVLQREVFFAEHCPLIYEGQQDFAQDVLERFGAYRVTMDFSCTFNNFVTFLKNPTAEDIKEFSKIECGLEQTATQCISLTVYSWRDVLKHPKRCLRNLRKIAWRTPLQKYAAALLPPIALKIRGIKHIALHICPFAQKRYGYIGLKIRNKFFYGIVFGSKYK</sequence>
<dbReference type="Proteomes" id="UP000265916">
    <property type="component" value="Unassembled WGS sequence"/>
</dbReference>
<organism evidence="1 2">
    <name type="scientific">Psittacicella hinzii</name>
    <dbReference type="NCBI Taxonomy" id="2028575"/>
    <lineage>
        <taxon>Bacteria</taxon>
        <taxon>Pseudomonadati</taxon>
        <taxon>Pseudomonadota</taxon>
        <taxon>Gammaproteobacteria</taxon>
        <taxon>Pasteurellales</taxon>
        <taxon>Psittacicellaceae</taxon>
        <taxon>Psittacicella</taxon>
    </lineage>
</organism>
<proteinExistence type="predicted"/>